<dbReference type="Proteomes" id="UP000221506">
    <property type="component" value="Segment"/>
</dbReference>
<proteinExistence type="predicted"/>
<reference evidence="2 3" key="1">
    <citation type="submission" date="2017-04" db="EMBL/GenBank/DDBJ databases">
        <title>Complete genome sequence and characterization of temperature-dependent bacteriophage phiA8-29 infecting Aeromonas.</title>
        <authorList>
            <person name="He Y."/>
            <person name="Yang H."/>
        </authorList>
    </citation>
    <scope>NUCLEOTIDE SEQUENCE [LARGE SCALE GENOMIC DNA]</scope>
</reference>
<dbReference type="EMBL" id="KY914485">
    <property type="protein sequence ID" value="ARK07949.1"/>
    <property type="molecule type" value="Genomic_DNA"/>
</dbReference>
<evidence type="ECO:0000313" key="2">
    <source>
        <dbReference type="EMBL" id="ARK07949.1"/>
    </source>
</evidence>
<sequence>MEASASIVVSVMRPSLLGNPFKLGSYLSLSLLKSSLSTICSFPGDQSDEEWVKSRLPNAYGLLLKYRELGCPLGRSEAIQCYGEWLREAVRCNPSYRSTVLSLEGKVLGCCCKPKACHADEIIKVFTEIKRGLL</sequence>
<dbReference type="InterPro" id="IPR025475">
    <property type="entry name" value="DUF4326"/>
</dbReference>
<protein>
    <recommendedName>
        <fullName evidence="1">DUF4326 domain-containing protein</fullName>
    </recommendedName>
</protein>
<organism evidence="2 3">
    <name type="scientific">Aeromonas phage phiA8-29</name>
    <dbReference type="NCBI Taxonomy" id="1978922"/>
    <lineage>
        <taxon>Viruses</taxon>
        <taxon>Duplodnaviria</taxon>
        <taxon>Heunggongvirae</taxon>
        <taxon>Uroviricota</taxon>
        <taxon>Caudoviricetes</taxon>
        <taxon>Pantevenvirales</taxon>
        <taxon>Ackermannviridae</taxon>
        <taxon>Tedavirus</taxon>
        <taxon>Tedavirus A829</taxon>
    </lineage>
</organism>
<accession>A0A1W6DYI9</accession>
<name>A0A1W6DYI9_9CAUD</name>
<gene>
    <name evidence="2" type="ORF">phiA829_129</name>
</gene>
<evidence type="ECO:0000259" key="1">
    <source>
        <dbReference type="Pfam" id="PF14216"/>
    </source>
</evidence>
<dbReference type="Pfam" id="PF14216">
    <property type="entry name" value="DUF4326"/>
    <property type="match status" value="1"/>
</dbReference>
<keyword evidence="3" id="KW-1185">Reference proteome</keyword>
<evidence type="ECO:0000313" key="3">
    <source>
        <dbReference type="Proteomes" id="UP000221506"/>
    </source>
</evidence>
<feature type="domain" description="DUF4326" evidence="1">
    <location>
        <begin position="7"/>
        <end position="123"/>
    </location>
</feature>